<organism evidence="1 2">
    <name type="scientific">Aspergillus phoenicis ATCC 13157</name>
    <dbReference type="NCBI Taxonomy" id="1353007"/>
    <lineage>
        <taxon>Eukaryota</taxon>
        <taxon>Fungi</taxon>
        <taxon>Dikarya</taxon>
        <taxon>Ascomycota</taxon>
        <taxon>Pezizomycotina</taxon>
        <taxon>Eurotiomycetes</taxon>
        <taxon>Eurotiomycetidae</taxon>
        <taxon>Eurotiales</taxon>
        <taxon>Aspergillaceae</taxon>
        <taxon>Aspergillus</taxon>
    </lineage>
</organism>
<sequence length="163" mass="18443">MAVHQKPFSKGPRIQEYARHSMGPFFLRIPRSVDIQATSLARHHQSFYRPCMERKSSLKQKSLRKVLRTFVFVAMPVSISKALPYGLSSFATTIVSKLQAVAGPGAARSWANNRHIQTYMMVRFFCGSQGHVRSLLPSPYHGDLEVKDDRRGGWGNHESKSAR</sequence>
<dbReference type="Proteomes" id="UP000254937">
    <property type="component" value="Unassembled WGS sequence"/>
</dbReference>
<dbReference type="AlphaFoldDB" id="A0A370PEW8"/>
<reference evidence="1 2" key="1">
    <citation type="submission" date="2018-07" db="EMBL/GenBank/DDBJ databases">
        <title>Section-level genome sequencing of Aspergillus section Nigri to investigate inter- and intra-species variation.</title>
        <authorList>
            <consortium name="DOE Joint Genome Institute"/>
            <person name="Vesth T.C."/>
            <person name="Nybo J.L."/>
            <person name="Theobald S."/>
            <person name="Frisvad J.C."/>
            <person name="Larsen T.O."/>
            <person name="Nielsen K.F."/>
            <person name="Hoof J.B."/>
            <person name="Brandl J."/>
            <person name="Salamov A."/>
            <person name="Riley R."/>
            <person name="Gladden J.M."/>
            <person name="Phatale P."/>
            <person name="Nielsen M.T."/>
            <person name="Lyhne E.K."/>
            <person name="Kogle M.E."/>
            <person name="Strasser K."/>
            <person name="McDonnell E."/>
            <person name="Barry K."/>
            <person name="Clum A."/>
            <person name="Chen C."/>
            <person name="Nolan M."/>
            <person name="Sandor L."/>
            <person name="Kuo A."/>
            <person name="Lipzen A."/>
            <person name="Hainaut M."/>
            <person name="Drula E."/>
            <person name="Tsang A."/>
            <person name="Magnuson J.K."/>
            <person name="Henrissat B."/>
            <person name="Wiebenga A."/>
            <person name="Simmons B.A."/>
            <person name="Makela M.R."/>
            <person name="De vries R.P."/>
            <person name="Grigoriev I.V."/>
            <person name="Mortensen U.H."/>
            <person name="Baker S.E."/>
            <person name="Andersen M.R."/>
        </authorList>
    </citation>
    <scope>NUCLEOTIDE SEQUENCE [LARGE SCALE GENOMIC DNA]</scope>
    <source>
        <strain evidence="1 2">ATCC 13157</strain>
    </source>
</reference>
<protein>
    <submittedName>
        <fullName evidence="1">Uncharacterized protein</fullName>
    </submittedName>
</protein>
<evidence type="ECO:0000313" key="2">
    <source>
        <dbReference type="Proteomes" id="UP000254937"/>
    </source>
</evidence>
<dbReference type="EMBL" id="KZ851857">
    <property type="protein sequence ID" value="RDK40725.1"/>
    <property type="molecule type" value="Genomic_DNA"/>
</dbReference>
<accession>A0A370PEW8</accession>
<gene>
    <name evidence="1" type="ORF">M752DRAFT_267792</name>
</gene>
<proteinExistence type="predicted"/>
<name>A0A370PEW8_ASPPH</name>
<keyword evidence="2" id="KW-1185">Reference proteome</keyword>
<evidence type="ECO:0000313" key="1">
    <source>
        <dbReference type="EMBL" id="RDK40725.1"/>
    </source>
</evidence>